<dbReference type="EMBL" id="CM000158">
    <property type="protein sequence ID" value="EDW92360.1"/>
    <property type="molecule type" value="Genomic_DNA"/>
</dbReference>
<feature type="compositionally biased region" description="Basic and acidic residues" evidence="1">
    <location>
        <begin position="80"/>
        <end position="103"/>
    </location>
</feature>
<organism evidence="2 3">
    <name type="scientific">Drosophila yakuba</name>
    <name type="common">Fruit fly</name>
    <dbReference type="NCBI Taxonomy" id="7245"/>
    <lineage>
        <taxon>Eukaryota</taxon>
        <taxon>Metazoa</taxon>
        <taxon>Ecdysozoa</taxon>
        <taxon>Arthropoda</taxon>
        <taxon>Hexapoda</taxon>
        <taxon>Insecta</taxon>
        <taxon>Pterygota</taxon>
        <taxon>Neoptera</taxon>
        <taxon>Endopterygota</taxon>
        <taxon>Diptera</taxon>
        <taxon>Brachycera</taxon>
        <taxon>Muscomorpha</taxon>
        <taxon>Ephydroidea</taxon>
        <taxon>Drosophilidae</taxon>
        <taxon>Drosophila</taxon>
        <taxon>Sophophora</taxon>
    </lineage>
</organism>
<evidence type="ECO:0000256" key="1">
    <source>
        <dbReference type="SAM" id="MobiDB-lite"/>
    </source>
</evidence>
<reference evidence="2 3" key="2">
    <citation type="journal article" date="2007" name="PLoS Biol.">
        <title>Principles of genome evolution in the Drosophila melanogaster species group.</title>
        <authorList>
            <person name="Ranz J.M."/>
            <person name="Maurin D."/>
            <person name="Chan Y.S."/>
            <person name="von Grotthuss M."/>
            <person name="Hillier L.W."/>
            <person name="Roote J."/>
            <person name="Ashburner M."/>
            <person name="Bergman C.M."/>
        </authorList>
    </citation>
    <scope>NUCLEOTIDE SEQUENCE [LARGE SCALE GENOMIC DNA]</scope>
    <source>
        <strain evidence="3">Tai18E2 / Tucson 14021-0261.01</strain>
    </source>
</reference>
<dbReference type="PhylomeDB" id="B4P9Q2"/>
<evidence type="ECO:0000313" key="2">
    <source>
        <dbReference type="EMBL" id="EDW92360.1"/>
    </source>
</evidence>
<evidence type="ECO:0000313" key="3">
    <source>
        <dbReference type="Proteomes" id="UP000002282"/>
    </source>
</evidence>
<dbReference type="OrthoDB" id="7863847at2759"/>
<protein>
    <submittedName>
        <fullName evidence="2">Uncharacterized protein</fullName>
    </submittedName>
</protein>
<dbReference type="OMA" id="SIKQMEF"/>
<dbReference type="AlphaFoldDB" id="B4P9Q2"/>
<keyword evidence="3" id="KW-1185">Reference proteome</keyword>
<name>B4P9Q2_DROYA</name>
<gene>
    <name evidence="2" type="primary">Dyak\GE11550</name>
    <name evidence="2" type="synonym">dyak_GLEANR_11872</name>
    <name evidence="2" type="synonym">GE11550</name>
    <name evidence="2" type="ORF">Dyak_GE11550</name>
</gene>
<feature type="region of interest" description="Disordered" evidence="1">
    <location>
        <begin position="80"/>
        <end position="109"/>
    </location>
</feature>
<dbReference type="KEGG" id="dya:Dyak_GE11550"/>
<sequence length="109" mass="12636">MHINPIIRSILNHFRGRTIRNYLVVLPDHSRIEKQLKLEDLRSERGLLDVRSHELALQQKRVEANLTDLTRCIRGMEFDVKVHSNPGRKESKQAPPSDKKSPKVGDFSE</sequence>
<dbReference type="HOGENOM" id="CLU_2186620_0_0_1"/>
<proteinExistence type="predicted"/>
<accession>B4P9Q2</accession>
<reference evidence="2 3" key="1">
    <citation type="journal article" date="2007" name="Nature">
        <title>Evolution of genes and genomes on the Drosophila phylogeny.</title>
        <authorList>
            <consortium name="Drosophila 12 Genomes Consortium"/>
            <person name="Clark A.G."/>
            <person name="Eisen M.B."/>
            <person name="Smith D.R."/>
            <person name="Bergman C.M."/>
            <person name="Oliver B."/>
            <person name="Markow T.A."/>
            <person name="Kaufman T.C."/>
            <person name="Kellis M."/>
            <person name="Gelbart W."/>
            <person name="Iyer V.N."/>
            <person name="Pollard D.A."/>
            <person name="Sackton T.B."/>
            <person name="Larracuente A.M."/>
            <person name="Singh N.D."/>
            <person name="Abad J.P."/>
            <person name="Abt D.N."/>
            <person name="Adryan B."/>
            <person name="Aguade M."/>
            <person name="Akashi H."/>
            <person name="Anderson W.W."/>
            <person name="Aquadro C.F."/>
            <person name="Ardell D.H."/>
            <person name="Arguello R."/>
            <person name="Artieri C.G."/>
            <person name="Barbash D.A."/>
            <person name="Barker D."/>
            <person name="Barsanti P."/>
            <person name="Batterham P."/>
            <person name="Batzoglou S."/>
            <person name="Begun D."/>
            <person name="Bhutkar A."/>
            <person name="Blanco E."/>
            <person name="Bosak S.A."/>
            <person name="Bradley R.K."/>
            <person name="Brand A.D."/>
            <person name="Brent M.R."/>
            <person name="Brooks A.N."/>
            <person name="Brown R.H."/>
            <person name="Butlin R.K."/>
            <person name="Caggese C."/>
            <person name="Calvi B.R."/>
            <person name="Bernardo de Carvalho A."/>
            <person name="Caspi A."/>
            <person name="Castrezana S."/>
            <person name="Celniker S.E."/>
            <person name="Chang J.L."/>
            <person name="Chapple C."/>
            <person name="Chatterji S."/>
            <person name="Chinwalla A."/>
            <person name="Civetta A."/>
            <person name="Clifton S.W."/>
            <person name="Comeron J.M."/>
            <person name="Costello J.C."/>
            <person name="Coyne J.A."/>
            <person name="Daub J."/>
            <person name="David R.G."/>
            <person name="Delcher A.L."/>
            <person name="Delehaunty K."/>
            <person name="Do C.B."/>
            <person name="Ebling H."/>
            <person name="Edwards K."/>
            <person name="Eickbush T."/>
            <person name="Evans J.D."/>
            <person name="Filipski A."/>
            <person name="Findeiss S."/>
            <person name="Freyhult E."/>
            <person name="Fulton L."/>
            <person name="Fulton R."/>
            <person name="Garcia A.C."/>
            <person name="Gardiner A."/>
            <person name="Garfield D.A."/>
            <person name="Garvin B.E."/>
            <person name="Gibson G."/>
            <person name="Gilbert D."/>
            <person name="Gnerre S."/>
            <person name="Godfrey J."/>
            <person name="Good R."/>
            <person name="Gotea V."/>
            <person name="Gravely B."/>
            <person name="Greenberg A.J."/>
            <person name="Griffiths-Jones S."/>
            <person name="Gross S."/>
            <person name="Guigo R."/>
            <person name="Gustafson E.A."/>
            <person name="Haerty W."/>
            <person name="Hahn M.W."/>
            <person name="Halligan D.L."/>
            <person name="Halpern A.L."/>
            <person name="Halter G.M."/>
            <person name="Han M.V."/>
            <person name="Heger A."/>
            <person name="Hillier L."/>
            <person name="Hinrichs A.S."/>
            <person name="Holmes I."/>
            <person name="Hoskins R.A."/>
            <person name="Hubisz M.J."/>
            <person name="Hultmark D."/>
            <person name="Huntley M.A."/>
            <person name="Jaffe D.B."/>
            <person name="Jagadeeshan S."/>
            <person name="Jeck W.R."/>
            <person name="Johnson J."/>
            <person name="Jones C.D."/>
            <person name="Jordan W.C."/>
            <person name="Karpen G.H."/>
            <person name="Kataoka E."/>
            <person name="Keightley P.D."/>
            <person name="Kheradpour P."/>
            <person name="Kirkness E.F."/>
            <person name="Koerich L.B."/>
            <person name="Kristiansen K."/>
            <person name="Kudrna D."/>
            <person name="Kulathinal R.J."/>
            <person name="Kumar S."/>
            <person name="Kwok R."/>
            <person name="Lander E."/>
            <person name="Langley C.H."/>
            <person name="Lapoint R."/>
            <person name="Lazzaro B.P."/>
            <person name="Lee S.J."/>
            <person name="Levesque L."/>
            <person name="Li R."/>
            <person name="Lin C.F."/>
            <person name="Lin M.F."/>
            <person name="Lindblad-Toh K."/>
            <person name="Llopart A."/>
            <person name="Long M."/>
            <person name="Low L."/>
            <person name="Lozovsky E."/>
            <person name="Lu J."/>
            <person name="Luo M."/>
            <person name="Machado C.A."/>
            <person name="Makalowski W."/>
            <person name="Marzo M."/>
            <person name="Matsuda M."/>
            <person name="Matzkin L."/>
            <person name="McAllister B."/>
            <person name="McBride C.S."/>
            <person name="McKernan B."/>
            <person name="McKernan K."/>
            <person name="Mendez-Lago M."/>
            <person name="Minx P."/>
            <person name="Mollenhauer M.U."/>
            <person name="Montooth K."/>
            <person name="Mount S.M."/>
            <person name="Mu X."/>
            <person name="Myers E."/>
            <person name="Negre B."/>
            <person name="Newfeld S."/>
            <person name="Nielsen R."/>
            <person name="Noor M.A."/>
            <person name="O'Grady P."/>
            <person name="Pachter L."/>
            <person name="Papaceit M."/>
            <person name="Parisi M.J."/>
            <person name="Parisi M."/>
            <person name="Parts L."/>
            <person name="Pedersen J.S."/>
            <person name="Pesole G."/>
            <person name="Phillippy A.M."/>
            <person name="Ponting C.P."/>
            <person name="Pop M."/>
            <person name="Porcelli D."/>
            <person name="Powell J.R."/>
            <person name="Prohaska S."/>
            <person name="Pruitt K."/>
            <person name="Puig M."/>
            <person name="Quesneville H."/>
            <person name="Ram K.R."/>
            <person name="Rand D."/>
            <person name="Rasmussen M.D."/>
            <person name="Reed L.K."/>
            <person name="Reenan R."/>
            <person name="Reily A."/>
            <person name="Remington K.A."/>
            <person name="Rieger T.T."/>
            <person name="Ritchie M.G."/>
            <person name="Robin C."/>
            <person name="Rogers Y.H."/>
            <person name="Rohde C."/>
            <person name="Rozas J."/>
            <person name="Rubenfield M.J."/>
            <person name="Ruiz A."/>
            <person name="Russo S."/>
            <person name="Salzberg S.L."/>
            <person name="Sanchez-Gracia A."/>
            <person name="Saranga D.J."/>
            <person name="Sato H."/>
            <person name="Schaeffer S.W."/>
            <person name="Schatz M.C."/>
            <person name="Schlenke T."/>
            <person name="Schwartz R."/>
            <person name="Segarra C."/>
            <person name="Singh R.S."/>
            <person name="Sirot L."/>
            <person name="Sirota M."/>
            <person name="Sisneros N.B."/>
            <person name="Smith C.D."/>
            <person name="Smith T.F."/>
            <person name="Spieth J."/>
            <person name="Stage D.E."/>
            <person name="Stark A."/>
            <person name="Stephan W."/>
            <person name="Strausberg R.L."/>
            <person name="Strempel S."/>
            <person name="Sturgill D."/>
            <person name="Sutton G."/>
            <person name="Sutton G.G."/>
            <person name="Tao W."/>
            <person name="Teichmann S."/>
            <person name="Tobari Y.N."/>
            <person name="Tomimura Y."/>
            <person name="Tsolas J.M."/>
            <person name="Valente V.L."/>
            <person name="Venter E."/>
            <person name="Venter J.C."/>
            <person name="Vicario S."/>
            <person name="Vieira F.G."/>
            <person name="Vilella A.J."/>
            <person name="Villasante A."/>
            <person name="Walenz B."/>
            <person name="Wang J."/>
            <person name="Wasserman M."/>
            <person name="Watts T."/>
            <person name="Wilson D."/>
            <person name="Wilson R.K."/>
            <person name="Wing R.A."/>
            <person name="Wolfner M.F."/>
            <person name="Wong A."/>
            <person name="Wong G.K."/>
            <person name="Wu C.I."/>
            <person name="Wu G."/>
            <person name="Yamamoto D."/>
            <person name="Yang H.P."/>
            <person name="Yang S.P."/>
            <person name="Yorke J.A."/>
            <person name="Yoshida K."/>
            <person name="Zdobnov E."/>
            <person name="Zhang P."/>
            <person name="Zhang Y."/>
            <person name="Zimin A.V."/>
            <person name="Baldwin J."/>
            <person name="Abdouelleil A."/>
            <person name="Abdulkadir J."/>
            <person name="Abebe A."/>
            <person name="Abera B."/>
            <person name="Abreu J."/>
            <person name="Acer S.C."/>
            <person name="Aftuck L."/>
            <person name="Alexander A."/>
            <person name="An P."/>
            <person name="Anderson E."/>
            <person name="Anderson S."/>
            <person name="Arachi H."/>
            <person name="Azer M."/>
            <person name="Bachantsang P."/>
            <person name="Barry A."/>
            <person name="Bayul T."/>
            <person name="Berlin A."/>
            <person name="Bessette D."/>
            <person name="Bloom T."/>
            <person name="Blye J."/>
            <person name="Boguslavskiy L."/>
            <person name="Bonnet C."/>
            <person name="Boukhgalter B."/>
            <person name="Bourzgui I."/>
            <person name="Brown A."/>
            <person name="Cahill P."/>
            <person name="Channer S."/>
            <person name="Cheshatsang Y."/>
            <person name="Chuda L."/>
            <person name="Citroen M."/>
            <person name="Collymore A."/>
            <person name="Cooke P."/>
            <person name="Costello M."/>
            <person name="D'Aco K."/>
            <person name="Daza R."/>
            <person name="De Haan G."/>
            <person name="DeGray S."/>
            <person name="DeMaso C."/>
            <person name="Dhargay N."/>
            <person name="Dooley K."/>
            <person name="Dooley E."/>
            <person name="Doricent M."/>
            <person name="Dorje P."/>
            <person name="Dorjee K."/>
            <person name="Dupes A."/>
            <person name="Elong R."/>
            <person name="Falk J."/>
            <person name="Farina A."/>
            <person name="Faro S."/>
            <person name="Ferguson D."/>
            <person name="Fisher S."/>
            <person name="Foley C.D."/>
            <person name="Franke A."/>
            <person name="Friedrich D."/>
            <person name="Gadbois L."/>
            <person name="Gearin G."/>
            <person name="Gearin C.R."/>
            <person name="Giannoukos G."/>
            <person name="Goode T."/>
            <person name="Graham J."/>
            <person name="Grandbois E."/>
            <person name="Grewal S."/>
            <person name="Gyaltsen K."/>
            <person name="Hafez N."/>
            <person name="Hagos B."/>
            <person name="Hall J."/>
            <person name="Henson C."/>
            <person name="Hollinger A."/>
            <person name="Honan T."/>
            <person name="Huard M.D."/>
            <person name="Hughes L."/>
            <person name="Hurhula B."/>
            <person name="Husby M.E."/>
            <person name="Kamat A."/>
            <person name="Kanga B."/>
            <person name="Kashin S."/>
            <person name="Khazanovich D."/>
            <person name="Kisner P."/>
            <person name="Lance K."/>
            <person name="Lara M."/>
            <person name="Lee W."/>
            <person name="Lennon N."/>
            <person name="Letendre F."/>
            <person name="LeVine R."/>
            <person name="Lipovsky A."/>
            <person name="Liu X."/>
            <person name="Liu J."/>
            <person name="Liu S."/>
            <person name="Lokyitsang T."/>
            <person name="Lokyitsang Y."/>
            <person name="Lubonja R."/>
            <person name="Lui A."/>
            <person name="MacDonald P."/>
            <person name="Magnisalis V."/>
            <person name="Maru K."/>
            <person name="Matthews C."/>
            <person name="McCusker W."/>
            <person name="McDonough S."/>
            <person name="Mehta T."/>
            <person name="Meldrim J."/>
            <person name="Meneus L."/>
            <person name="Mihai O."/>
            <person name="Mihalev A."/>
            <person name="Mihova T."/>
            <person name="Mittelman R."/>
            <person name="Mlenga V."/>
            <person name="Montmayeur A."/>
            <person name="Mulrain L."/>
            <person name="Navidi A."/>
            <person name="Naylor J."/>
            <person name="Negash T."/>
            <person name="Nguyen T."/>
            <person name="Nguyen N."/>
            <person name="Nicol R."/>
            <person name="Norbu C."/>
            <person name="Norbu N."/>
            <person name="Novod N."/>
            <person name="O'Neill B."/>
            <person name="Osman S."/>
            <person name="Markiewicz E."/>
            <person name="Oyono O.L."/>
            <person name="Patti C."/>
            <person name="Phunkhang P."/>
            <person name="Pierre F."/>
            <person name="Priest M."/>
            <person name="Raghuraman S."/>
            <person name="Rege F."/>
            <person name="Reyes R."/>
            <person name="Rise C."/>
            <person name="Rogov P."/>
            <person name="Ross K."/>
            <person name="Ryan E."/>
            <person name="Settipalli S."/>
            <person name="Shea T."/>
            <person name="Sherpa N."/>
            <person name="Shi L."/>
            <person name="Shih D."/>
            <person name="Sparrow T."/>
            <person name="Spaulding J."/>
            <person name="Stalker J."/>
            <person name="Stange-Thomann N."/>
            <person name="Stavropoulos S."/>
            <person name="Stone C."/>
            <person name="Strader C."/>
            <person name="Tesfaye S."/>
            <person name="Thomson T."/>
            <person name="Thoulutsang Y."/>
            <person name="Thoulutsang D."/>
            <person name="Topham K."/>
            <person name="Topping I."/>
            <person name="Tsamla T."/>
            <person name="Vassiliev H."/>
            <person name="Vo A."/>
            <person name="Wangchuk T."/>
            <person name="Wangdi T."/>
            <person name="Weiand M."/>
            <person name="Wilkinson J."/>
            <person name="Wilson A."/>
            <person name="Yadav S."/>
            <person name="Young G."/>
            <person name="Yu Q."/>
            <person name="Zembek L."/>
            <person name="Zhong D."/>
            <person name="Zimmer A."/>
            <person name="Zwirko Z."/>
            <person name="Jaffe D.B."/>
            <person name="Alvarez P."/>
            <person name="Brockman W."/>
            <person name="Butler J."/>
            <person name="Chin C."/>
            <person name="Gnerre S."/>
            <person name="Grabherr M."/>
            <person name="Kleber M."/>
            <person name="Mauceli E."/>
            <person name="MacCallum I."/>
        </authorList>
    </citation>
    <scope>NUCLEOTIDE SEQUENCE [LARGE SCALE GENOMIC DNA]</scope>
    <source>
        <strain evidence="3">Tai18E2 / Tucson 14021-0261.01</strain>
    </source>
</reference>
<dbReference type="Proteomes" id="UP000002282">
    <property type="component" value="Chromosome 2R"/>
</dbReference>